<evidence type="ECO:0000313" key="4">
    <source>
        <dbReference type="EMBL" id="ANN70702.1"/>
    </source>
</evidence>
<organism evidence="4 6">
    <name type="scientific">Bordetella bronchialis</name>
    <dbReference type="NCBI Taxonomy" id="463025"/>
    <lineage>
        <taxon>Bacteria</taxon>
        <taxon>Pseudomonadati</taxon>
        <taxon>Pseudomonadota</taxon>
        <taxon>Betaproteobacteria</taxon>
        <taxon>Burkholderiales</taxon>
        <taxon>Alcaligenaceae</taxon>
        <taxon>Bordetella</taxon>
    </lineage>
</organism>
<dbReference type="InterPro" id="IPR058548">
    <property type="entry name" value="MlaB-like_STAS"/>
</dbReference>
<dbReference type="SUPFAM" id="SSF52091">
    <property type="entry name" value="SpoIIaa-like"/>
    <property type="match status" value="1"/>
</dbReference>
<dbReference type="EMBL" id="CP016170">
    <property type="protein sequence ID" value="ANN65672.1"/>
    <property type="molecule type" value="Genomic_DNA"/>
</dbReference>
<evidence type="ECO:0000313" key="6">
    <source>
        <dbReference type="Proteomes" id="UP000092213"/>
    </source>
</evidence>
<evidence type="ECO:0000256" key="1">
    <source>
        <dbReference type="SAM" id="MobiDB-lite"/>
    </source>
</evidence>
<evidence type="ECO:0000259" key="2">
    <source>
        <dbReference type="PROSITE" id="PS50801"/>
    </source>
</evidence>
<dbReference type="PANTHER" id="PTHR35849:SF2">
    <property type="entry name" value="BLR2341 PROTEIN"/>
    <property type="match status" value="1"/>
</dbReference>
<gene>
    <name evidence="3" type="ORF">BAU06_04620</name>
    <name evidence="4" type="ORF">BAU08_04590</name>
</gene>
<accession>A0A193FSH1</accession>
<dbReference type="CDD" id="cd07043">
    <property type="entry name" value="STAS_anti-anti-sigma_factors"/>
    <property type="match status" value="1"/>
</dbReference>
<dbReference type="RefSeq" id="WP_066344921.1">
    <property type="nucleotide sequence ID" value="NZ_CBCSFJ010000008.1"/>
</dbReference>
<dbReference type="KEGG" id="bbro:BAU06_04620"/>
<dbReference type="Proteomes" id="UP000091897">
    <property type="component" value="Chromosome"/>
</dbReference>
<dbReference type="PROSITE" id="PS50801">
    <property type="entry name" value="STAS"/>
    <property type="match status" value="1"/>
</dbReference>
<feature type="region of interest" description="Disordered" evidence="1">
    <location>
        <begin position="95"/>
        <end position="125"/>
    </location>
</feature>
<proteinExistence type="predicted"/>
<dbReference type="PANTHER" id="PTHR35849">
    <property type="entry name" value="BLR2341 PROTEIN"/>
    <property type="match status" value="1"/>
</dbReference>
<feature type="compositionally biased region" description="Basic and acidic residues" evidence="1">
    <location>
        <begin position="114"/>
        <end position="125"/>
    </location>
</feature>
<dbReference type="Gene3D" id="3.30.750.24">
    <property type="entry name" value="STAS domain"/>
    <property type="match status" value="1"/>
</dbReference>
<evidence type="ECO:0000313" key="3">
    <source>
        <dbReference type="EMBL" id="ANN65672.1"/>
    </source>
</evidence>
<reference evidence="5 6" key="1">
    <citation type="submission" date="2016-06" db="EMBL/GenBank/DDBJ databases">
        <title>Complete genome sequences of Bordetella bronchialis and Bordetella flabilis.</title>
        <authorList>
            <person name="LiPuma J.J."/>
            <person name="Spilker T."/>
        </authorList>
    </citation>
    <scope>NUCLEOTIDE SEQUENCE [LARGE SCALE GENOMIC DNA]</scope>
    <source>
        <strain evidence="4 6">AU17976</strain>
        <strain evidence="3 5">AU3182</strain>
    </source>
</reference>
<dbReference type="InterPro" id="IPR036513">
    <property type="entry name" value="STAS_dom_sf"/>
</dbReference>
<dbReference type="InterPro" id="IPR052746">
    <property type="entry name" value="MlaB_ABC_Transporter"/>
</dbReference>
<dbReference type="OrthoDB" id="8527158at2"/>
<dbReference type="InterPro" id="IPR002645">
    <property type="entry name" value="STAS_dom"/>
</dbReference>
<evidence type="ECO:0000313" key="5">
    <source>
        <dbReference type="Proteomes" id="UP000091897"/>
    </source>
</evidence>
<protein>
    <recommendedName>
        <fullName evidence="2">STAS domain-containing protein</fullName>
    </recommendedName>
</protein>
<dbReference type="AlphaFoldDB" id="A0A193FSH1"/>
<sequence length="125" mass="13143">MTHVDLRLEGELTIYTAQDMRQRLSRTLASQDAAGIVRLDLRDITEADTAGIQLLLAALRQARDQGRELRLAGVSRSVDTAIELLGLEDAFAGARETPSGSGGADGDACADIHGGADDRAATPLA</sequence>
<dbReference type="EMBL" id="CP016171">
    <property type="protein sequence ID" value="ANN70702.1"/>
    <property type="molecule type" value="Genomic_DNA"/>
</dbReference>
<dbReference type="Proteomes" id="UP000092213">
    <property type="component" value="Chromosome"/>
</dbReference>
<keyword evidence="5" id="KW-1185">Reference proteome</keyword>
<name>A0A193FSH1_9BORD</name>
<feature type="domain" description="STAS" evidence="2">
    <location>
        <begin position="6"/>
        <end position="89"/>
    </location>
</feature>
<dbReference type="STRING" id="463025.BAU08_04590"/>
<dbReference type="Pfam" id="PF13466">
    <property type="entry name" value="STAS_2"/>
    <property type="match status" value="1"/>
</dbReference>